<feature type="compositionally biased region" description="Basic and acidic residues" evidence="1">
    <location>
        <begin position="30"/>
        <end position="41"/>
    </location>
</feature>
<keyword evidence="3" id="KW-1185">Reference proteome</keyword>
<feature type="region of interest" description="Disordered" evidence="1">
    <location>
        <begin position="1"/>
        <end position="41"/>
    </location>
</feature>
<proteinExistence type="predicted"/>
<dbReference type="EMBL" id="JAHYIQ010000024">
    <property type="protein sequence ID" value="KAK1121951.1"/>
    <property type="molecule type" value="Genomic_DNA"/>
</dbReference>
<evidence type="ECO:0000313" key="2">
    <source>
        <dbReference type="EMBL" id="KAK1121951.1"/>
    </source>
</evidence>
<evidence type="ECO:0000256" key="1">
    <source>
        <dbReference type="SAM" id="MobiDB-lite"/>
    </source>
</evidence>
<evidence type="ECO:0008006" key="4">
    <source>
        <dbReference type="Google" id="ProtNLM"/>
    </source>
</evidence>
<protein>
    <recommendedName>
        <fullName evidence="4">Protein kinase domain-containing protein</fullName>
    </recommendedName>
</protein>
<dbReference type="SUPFAM" id="SSF56112">
    <property type="entry name" value="Protein kinase-like (PK-like)"/>
    <property type="match status" value="1"/>
</dbReference>
<reference evidence="2" key="1">
    <citation type="submission" date="2021-10" db="EMBL/GenBank/DDBJ databases">
        <title>Melipona bicolor Genome sequencing and assembly.</title>
        <authorList>
            <person name="Araujo N.S."/>
            <person name="Arias M.C."/>
        </authorList>
    </citation>
    <scope>NUCLEOTIDE SEQUENCE</scope>
    <source>
        <strain evidence="2">USP_2M_L1-L4_2017</strain>
        <tissue evidence="2">Whole body</tissue>
    </source>
</reference>
<gene>
    <name evidence="2" type="ORF">K0M31_009801</name>
</gene>
<sequence length="225" mass="25151">MSSARKTSPRPQRRNLQASSAKCANAKAKRAGDRTGNEERCRGRCRVQWSEKHVKEGLVLVQEAQLARVVKTGPITEHYEIDPKPFANAPGGDLQTLIDGDLVPLEGDVVHFVRQLVEGLAYLHQRNIAHLDIKNQVQNLRDIARLKKKTRHHKDTAYLILQKVFMPPSIVDIAAKKVHAQPIDDQPIENSIPDQGVGELKKRSTVSIQFPGGKTERGETPRSSR</sequence>
<name>A0AA40KIX9_9HYME</name>
<feature type="region of interest" description="Disordered" evidence="1">
    <location>
        <begin position="185"/>
        <end position="225"/>
    </location>
</feature>
<dbReference type="Proteomes" id="UP001177670">
    <property type="component" value="Unassembled WGS sequence"/>
</dbReference>
<organism evidence="2 3">
    <name type="scientific">Melipona bicolor</name>
    <dbReference type="NCBI Taxonomy" id="60889"/>
    <lineage>
        <taxon>Eukaryota</taxon>
        <taxon>Metazoa</taxon>
        <taxon>Ecdysozoa</taxon>
        <taxon>Arthropoda</taxon>
        <taxon>Hexapoda</taxon>
        <taxon>Insecta</taxon>
        <taxon>Pterygota</taxon>
        <taxon>Neoptera</taxon>
        <taxon>Endopterygota</taxon>
        <taxon>Hymenoptera</taxon>
        <taxon>Apocrita</taxon>
        <taxon>Aculeata</taxon>
        <taxon>Apoidea</taxon>
        <taxon>Anthophila</taxon>
        <taxon>Apidae</taxon>
        <taxon>Melipona</taxon>
    </lineage>
</organism>
<feature type="compositionally biased region" description="Basic and acidic residues" evidence="1">
    <location>
        <begin position="214"/>
        <end position="225"/>
    </location>
</feature>
<evidence type="ECO:0000313" key="3">
    <source>
        <dbReference type="Proteomes" id="UP001177670"/>
    </source>
</evidence>
<dbReference type="Gene3D" id="1.10.510.10">
    <property type="entry name" value="Transferase(Phosphotransferase) domain 1"/>
    <property type="match status" value="1"/>
</dbReference>
<dbReference type="InterPro" id="IPR011009">
    <property type="entry name" value="Kinase-like_dom_sf"/>
</dbReference>
<comment type="caution">
    <text evidence="2">The sequence shown here is derived from an EMBL/GenBank/DDBJ whole genome shotgun (WGS) entry which is preliminary data.</text>
</comment>
<dbReference type="AlphaFoldDB" id="A0AA40KIX9"/>
<accession>A0AA40KIX9</accession>